<evidence type="ECO:0000313" key="2">
    <source>
        <dbReference type="Proteomes" id="UP001342826"/>
    </source>
</evidence>
<dbReference type="InterPro" id="IPR058930">
    <property type="entry name" value="YwzD"/>
</dbReference>
<gene>
    <name evidence="1" type="ORF">P9271_21665</name>
</gene>
<dbReference type="RefSeq" id="WP_328015897.1">
    <property type="nucleotide sequence ID" value="NZ_JARTFS010000020.1"/>
</dbReference>
<organism evidence="1 2">
    <name type="scientific">Metabacillus fastidiosus</name>
    <dbReference type="NCBI Taxonomy" id="1458"/>
    <lineage>
        <taxon>Bacteria</taxon>
        <taxon>Bacillati</taxon>
        <taxon>Bacillota</taxon>
        <taxon>Bacilli</taxon>
        <taxon>Bacillales</taxon>
        <taxon>Bacillaceae</taxon>
        <taxon>Metabacillus</taxon>
    </lineage>
</organism>
<dbReference type="EMBL" id="JARTFS010000020">
    <property type="protein sequence ID" value="MED4403911.1"/>
    <property type="molecule type" value="Genomic_DNA"/>
</dbReference>
<reference evidence="1 2" key="1">
    <citation type="submission" date="2023-03" db="EMBL/GenBank/DDBJ databases">
        <title>Bacillus Genome Sequencing.</title>
        <authorList>
            <person name="Dunlap C."/>
        </authorList>
    </citation>
    <scope>NUCLEOTIDE SEQUENCE [LARGE SCALE GENOMIC DNA]</scope>
    <source>
        <strain evidence="1 2">NRS-1717</strain>
    </source>
</reference>
<accession>A0ABU6P3J1</accession>
<dbReference type="Proteomes" id="UP001342826">
    <property type="component" value="Unassembled WGS sequence"/>
</dbReference>
<protein>
    <submittedName>
        <fullName evidence="1">Uncharacterized protein</fullName>
    </submittedName>
</protein>
<keyword evidence="2" id="KW-1185">Reference proteome</keyword>
<comment type="caution">
    <text evidence="1">The sequence shown here is derived from an EMBL/GenBank/DDBJ whole genome shotgun (WGS) entry which is preliminary data.</text>
</comment>
<name>A0ABU6P3J1_9BACI</name>
<dbReference type="Pfam" id="PF26162">
    <property type="entry name" value="YwzD"/>
    <property type="match status" value="1"/>
</dbReference>
<sequence length="54" mass="6355">MNLRKGICRMKDLKEAELLQILLQAYQKGEQTNDITTEEMLEEIVLEIKKVYTV</sequence>
<proteinExistence type="predicted"/>
<evidence type="ECO:0000313" key="1">
    <source>
        <dbReference type="EMBL" id="MED4403911.1"/>
    </source>
</evidence>